<protein>
    <recommendedName>
        <fullName evidence="5">DUF4272 domain-containing protein</fullName>
    </recommendedName>
</protein>
<dbReference type="Pfam" id="PF14094">
    <property type="entry name" value="DUF4272"/>
    <property type="match status" value="1"/>
</dbReference>
<dbReference type="AlphaFoldDB" id="A0A8J2UD25"/>
<evidence type="ECO:0000313" key="4">
    <source>
        <dbReference type="Proteomes" id="UP000607559"/>
    </source>
</evidence>
<keyword evidence="4" id="KW-1185">Reference proteome</keyword>
<evidence type="ECO:0000313" key="3">
    <source>
        <dbReference type="EMBL" id="GGB00401.1"/>
    </source>
</evidence>
<feature type="region of interest" description="Disordered" evidence="1">
    <location>
        <begin position="22"/>
        <end position="45"/>
    </location>
</feature>
<gene>
    <name evidence="3" type="ORF">GCM10011511_24580</name>
</gene>
<feature type="compositionally biased region" description="Basic and acidic residues" evidence="1">
    <location>
        <begin position="29"/>
        <end position="45"/>
    </location>
</feature>
<evidence type="ECO:0000256" key="1">
    <source>
        <dbReference type="SAM" id="MobiDB-lite"/>
    </source>
</evidence>
<feature type="signal peptide" evidence="2">
    <location>
        <begin position="1"/>
        <end position="19"/>
    </location>
</feature>
<proteinExistence type="predicted"/>
<dbReference type="InterPro" id="IPR025368">
    <property type="entry name" value="DUF4272"/>
</dbReference>
<sequence>MKSFSVILSILLLSGIVNAQEKPLSGPTKRPEHIDPTPDQKARRQQSEAFCKEHDIPIFKNPHALFVDAESKVTIRETDTVLDRALALCYIGMKGEGMPDEQLAAVAKDWKIMDKLSPKEKEFIAAERPTPQQRTDAIWRYESLHVLLWAMGFIDSLGYPDQQCSVTNDLKVLHDLTEQQLRAKATLRSKKEILDQADLILRIHWAIEDARAKGDPVPGGINPDVVQERYCALNWLIRNLGLDWDDVQTNT</sequence>
<accession>A0A8J2UD25</accession>
<organism evidence="3 4">
    <name type="scientific">Puia dinghuensis</name>
    <dbReference type="NCBI Taxonomy" id="1792502"/>
    <lineage>
        <taxon>Bacteria</taxon>
        <taxon>Pseudomonadati</taxon>
        <taxon>Bacteroidota</taxon>
        <taxon>Chitinophagia</taxon>
        <taxon>Chitinophagales</taxon>
        <taxon>Chitinophagaceae</taxon>
        <taxon>Puia</taxon>
    </lineage>
</organism>
<dbReference type="RefSeq" id="WP_188931912.1">
    <property type="nucleotide sequence ID" value="NZ_BMJC01000002.1"/>
</dbReference>
<evidence type="ECO:0008006" key="5">
    <source>
        <dbReference type="Google" id="ProtNLM"/>
    </source>
</evidence>
<feature type="chain" id="PRO_5035211521" description="DUF4272 domain-containing protein" evidence="2">
    <location>
        <begin position="20"/>
        <end position="251"/>
    </location>
</feature>
<dbReference type="Proteomes" id="UP000607559">
    <property type="component" value="Unassembled WGS sequence"/>
</dbReference>
<dbReference type="EMBL" id="BMJC01000002">
    <property type="protein sequence ID" value="GGB00401.1"/>
    <property type="molecule type" value="Genomic_DNA"/>
</dbReference>
<reference evidence="3" key="1">
    <citation type="journal article" date="2014" name="Int. J. Syst. Evol. Microbiol.">
        <title>Complete genome sequence of Corynebacterium casei LMG S-19264T (=DSM 44701T), isolated from a smear-ripened cheese.</title>
        <authorList>
            <consortium name="US DOE Joint Genome Institute (JGI-PGF)"/>
            <person name="Walter F."/>
            <person name="Albersmeier A."/>
            <person name="Kalinowski J."/>
            <person name="Ruckert C."/>
        </authorList>
    </citation>
    <scope>NUCLEOTIDE SEQUENCE</scope>
    <source>
        <strain evidence="3">CGMCC 1.15448</strain>
    </source>
</reference>
<comment type="caution">
    <text evidence="3">The sequence shown here is derived from an EMBL/GenBank/DDBJ whole genome shotgun (WGS) entry which is preliminary data.</text>
</comment>
<name>A0A8J2UD25_9BACT</name>
<keyword evidence="2" id="KW-0732">Signal</keyword>
<evidence type="ECO:0000256" key="2">
    <source>
        <dbReference type="SAM" id="SignalP"/>
    </source>
</evidence>
<reference evidence="3" key="2">
    <citation type="submission" date="2020-09" db="EMBL/GenBank/DDBJ databases">
        <authorList>
            <person name="Sun Q."/>
            <person name="Zhou Y."/>
        </authorList>
    </citation>
    <scope>NUCLEOTIDE SEQUENCE</scope>
    <source>
        <strain evidence="3">CGMCC 1.15448</strain>
    </source>
</reference>